<proteinExistence type="predicted"/>
<comment type="caution">
    <text evidence="2">The sequence shown here is derived from an EMBL/GenBank/DDBJ whole genome shotgun (WGS) entry which is preliminary data.</text>
</comment>
<dbReference type="Proteomes" id="UP000229641">
    <property type="component" value="Unassembled WGS sequence"/>
</dbReference>
<dbReference type="Pfam" id="PF01541">
    <property type="entry name" value="GIY-YIG"/>
    <property type="match status" value="1"/>
</dbReference>
<evidence type="ECO:0000313" key="2">
    <source>
        <dbReference type="EMBL" id="PIQ88952.1"/>
    </source>
</evidence>
<dbReference type="Gene3D" id="3.40.1440.10">
    <property type="entry name" value="GIY-YIG endonuclease"/>
    <property type="match status" value="1"/>
</dbReference>
<dbReference type="EMBL" id="PCWA01000081">
    <property type="protein sequence ID" value="PIQ88952.1"/>
    <property type="molecule type" value="Genomic_DNA"/>
</dbReference>
<organism evidence="2 3">
    <name type="scientific">Candidatus Ghiorseimicrobium undicola</name>
    <dbReference type="NCBI Taxonomy" id="1974746"/>
    <lineage>
        <taxon>Bacteria</taxon>
        <taxon>Pseudomonadati</taxon>
        <taxon>Candidatus Omnitrophota</taxon>
        <taxon>Candidatus Ghiorseimicrobium</taxon>
    </lineage>
</organism>
<dbReference type="InterPro" id="IPR035901">
    <property type="entry name" value="GIY-YIG_endonuc_sf"/>
</dbReference>
<gene>
    <name evidence="2" type="ORF">COV72_05595</name>
</gene>
<protein>
    <submittedName>
        <fullName evidence="2">Excinuclease ABC subunit C</fullName>
    </submittedName>
</protein>
<evidence type="ECO:0000259" key="1">
    <source>
        <dbReference type="PROSITE" id="PS50164"/>
    </source>
</evidence>
<sequence length="103" mass="12227">MARSRPPAKLARRIRHKVIMHYLYILLNEAKTRTYTGVADDVNKRLAVHNAGRVKASRPYIPYHIIHTESFETLKEARQKERFYKSTTGRRRIKEMFFSPQLV</sequence>
<dbReference type="PROSITE" id="PS50164">
    <property type="entry name" value="GIY_YIG"/>
    <property type="match status" value="1"/>
</dbReference>
<dbReference type="InterPro" id="IPR000305">
    <property type="entry name" value="GIY-YIG_endonuc"/>
</dbReference>
<name>A0A2H0LX62_9BACT</name>
<accession>A0A2H0LX62</accession>
<evidence type="ECO:0000313" key="3">
    <source>
        <dbReference type="Proteomes" id="UP000229641"/>
    </source>
</evidence>
<reference evidence="2 3" key="1">
    <citation type="submission" date="2017-09" db="EMBL/GenBank/DDBJ databases">
        <title>Depth-based differentiation of microbial function through sediment-hosted aquifers and enrichment of novel symbionts in the deep terrestrial subsurface.</title>
        <authorList>
            <person name="Probst A.J."/>
            <person name="Ladd B."/>
            <person name="Jarett J.K."/>
            <person name="Geller-Mcgrath D.E."/>
            <person name="Sieber C.M."/>
            <person name="Emerson J.B."/>
            <person name="Anantharaman K."/>
            <person name="Thomas B.C."/>
            <person name="Malmstrom R."/>
            <person name="Stieglmeier M."/>
            <person name="Klingl A."/>
            <person name="Woyke T."/>
            <person name="Ryan C.M."/>
            <person name="Banfield J.F."/>
        </authorList>
    </citation>
    <scope>NUCLEOTIDE SEQUENCE [LARGE SCALE GENOMIC DNA]</scope>
    <source>
        <strain evidence="2">CG11_big_fil_rev_8_21_14_0_20_42_13</strain>
    </source>
</reference>
<dbReference type="SUPFAM" id="SSF82771">
    <property type="entry name" value="GIY-YIG endonuclease"/>
    <property type="match status" value="1"/>
</dbReference>
<dbReference type="AlphaFoldDB" id="A0A2H0LX62"/>
<feature type="domain" description="GIY-YIG" evidence="1">
    <location>
        <begin position="19"/>
        <end position="96"/>
    </location>
</feature>